<protein>
    <recommendedName>
        <fullName evidence="5">HTH IS21-type domain-containing protein</fullName>
    </recommendedName>
</protein>
<dbReference type="AlphaFoldDB" id="T0HL76"/>
<dbReference type="eggNOG" id="COG4584">
    <property type="taxonomic scope" value="Bacteria"/>
</dbReference>
<comment type="similarity">
    <text evidence="1">Belongs to the transposase IS21/IS408/IS1162 family.</text>
</comment>
<sequence>MINMDLLSVIRRWHFRQKISIREIKRRTGLSRNTIRKYLRSDAIEPSFKVPIRPSKLDPYAEKLTAWLRVESKKSRKQRRTAKQLHADLVELGYDGSYNRVAAFARRWRTELQYEQQTSGRGTFVPLVFQPGEAFQFDWSEDYAVLDGKPTKLQVAHTKLAHSRAFIVRAYLLQTHEMLFDALTQAFRVLGGVPQRGIFDNMRTAVDK</sequence>
<gene>
    <name evidence="8" type="ORF">L284_09825</name>
    <name evidence="7" type="ORF">L284_13845</name>
    <name evidence="6" type="ORF">L284_16690</name>
</gene>
<evidence type="ECO:0000256" key="1">
    <source>
        <dbReference type="ARBA" id="ARBA00009277"/>
    </source>
</evidence>
<evidence type="ECO:0000256" key="4">
    <source>
        <dbReference type="ARBA" id="ARBA00023172"/>
    </source>
</evidence>
<dbReference type="GO" id="GO:0006310">
    <property type="term" value="P:DNA recombination"/>
    <property type="evidence" value="ECO:0007669"/>
    <property type="project" value="UniProtKB-KW"/>
</dbReference>
<evidence type="ECO:0000313" key="6">
    <source>
        <dbReference type="EMBL" id="EQB10694.1"/>
    </source>
</evidence>
<reference evidence="7 9" key="1">
    <citation type="journal article" date="2013" name="Genome Announc.">
        <title>Genome Sequence of Novosphingobium lindaniclasticum LE124T, Isolated from a Hexachlorocyclohexane Dumpsite.</title>
        <authorList>
            <person name="Saxena A."/>
            <person name="Nayyar N."/>
            <person name="Sangwan N."/>
            <person name="Kumari R."/>
            <person name="Khurana J.P."/>
            <person name="Lal R."/>
        </authorList>
    </citation>
    <scope>NUCLEOTIDE SEQUENCE [LARGE SCALE GENOMIC DNA]</scope>
    <source>
        <strain evidence="7 9">LE124</strain>
    </source>
</reference>
<dbReference type="PROSITE" id="PS50531">
    <property type="entry name" value="HTH_IS21"/>
    <property type="match status" value="1"/>
</dbReference>
<evidence type="ECO:0000313" key="8">
    <source>
        <dbReference type="EMBL" id="EQB16140.1"/>
    </source>
</evidence>
<proteinExistence type="inferred from homology"/>
<feature type="domain" description="HTH IS21-type" evidence="5">
    <location>
        <begin position="6"/>
        <end position="68"/>
    </location>
</feature>
<dbReference type="GO" id="GO:0003677">
    <property type="term" value="F:DNA binding"/>
    <property type="evidence" value="ECO:0007669"/>
    <property type="project" value="UniProtKB-KW"/>
</dbReference>
<dbReference type="EMBL" id="ATHL01000107">
    <property type="protein sequence ID" value="EQB10694.1"/>
    <property type="molecule type" value="Genomic_DNA"/>
</dbReference>
<evidence type="ECO:0000256" key="2">
    <source>
        <dbReference type="ARBA" id="ARBA00022578"/>
    </source>
</evidence>
<dbReference type="NCBIfam" id="NF033546">
    <property type="entry name" value="transpos_IS21"/>
    <property type="match status" value="1"/>
</dbReference>
<dbReference type="EMBL" id="ATHL01000086">
    <property type="protein sequence ID" value="EQB13752.1"/>
    <property type="molecule type" value="Genomic_DNA"/>
</dbReference>
<keyword evidence="3" id="KW-0238">DNA-binding</keyword>
<evidence type="ECO:0000256" key="3">
    <source>
        <dbReference type="ARBA" id="ARBA00023125"/>
    </source>
</evidence>
<evidence type="ECO:0000259" key="5">
    <source>
        <dbReference type="PROSITE" id="PS50531"/>
    </source>
</evidence>
<dbReference type="PANTHER" id="PTHR35004:SF7">
    <property type="entry name" value="INTEGRASE PROTEIN"/>
    <property type="match status" value="1"/>
</dbReference>
<dbReference type="Proteomes" id="UP000015527">
    <property type="component" value="Unassembled WGS sequence"/>
</dbReference>
<evidence type="ECO:0000313" key="7">
    <source>
        <dbReference type="EMBL" id="EQB13752.1"/>
    </source>
</evidence>
<dbReference type="EMBL" id="ATHL01000072">
    <property type="protein sequence ID" value="EQB16140.1"/>
    <property type="molecule type" value="Genomic_DNA"/>
</dbReference>
<dbReference type="PANTHER" id="PTHR35004">
    <property type="entry name" value="TRANSPOSASE RV3428C-RELATED"/>
    <property type="match status" value="1"/>
</dbReference>
<feature type="non-terminal residue" evidence="7">
    <location>
        <position position="208"/>
    </location>
</feature>
<dbReference type="GO" id="GO:0032196">
    <property type="term" value="P:transposition"/>
    <property type="evidence" value="ECO:0007669"/>
    <property type="project" value="UniProtKB-KW"/>
</dbReference>
<name>T0HL76_9SPHN</name>
<keyword evidence="4" id="KW-0233">DNA recombination</keyword>
<keyword evidence="9" id="KW-1185">Reference proteome</keyword>
<keyword evidence="2" id="KW-0815">Transposition</keyword>
<organism evidence="7 9">
    <name type="scientific">Novosphingobium lindaniclasticum LE124</name>
    <dbReference type="NCBI Taxonomy" id="1096930"/>
    <lineage>
        <taxon>Bacteria</taxon>
        <taxon>Pseudomonadati</taxon>
        <taxon>Pseudomonadota</taxon>
        <taxon>Alphaproteobacteria</taxon>
        <taxon>Sphingomonadales</taxon>
        <taxon>Sphingomonadaceae</taxon>
        <taxon>Novosphingobium</taxon>
    </lineage>
</organism>
<accession>T0HL76</accession>
<evidence type="ECO:0000313" key="9">
    <source>
        <dbReference type="Proteomes" id="UP000015527"/>
    </source>
</evidence>
<dbReference type="InterPro" id="IPR017894">
    <property type="entry name" value="HTH_IS21_transposase_type"/>
</dbReference>
<comment type="caution">
    <text evidence="7">The sequence shown here is derived from an EMBL/GenBank/DDBJ whole genome shotgun (WGS) entry which is preliminary data.</text>
</comment>